<keyword evidence="1" id="KW-0560">Oxidoreductase</keyword>
<dbReference type="AlphaFoldDB" id="A0A944DCB0"/>
<keyword evidence="5" id="KW-1185">Reference proteome</keyword>
<evidence type="ECO:0000256" key="1">
    <source>
        <dbReference type="ARBA" id="ARBA00023002"/>
    </source>
</evidence>
<dbReference type="Proteomes" id="UP000694660">
    <property type="component" value="Unassembled WGS sequence"/>
</dbReference>
<organism evidence="4 5">
    <name type="scientific">Denitromonas iodatirespirans</name>
    <dbReference type="NCBI Taxonomy" id="2795389"/>
    <lineage>
        <taxon>Bacteria</taxon>
        <taxon>Pseudomonadati</taxon>
        <taxon>Pseudomonadota</taxon>
        <taxon>Betaproteobacteria</taxon>
        <taxon>Rhodocyclales</taxon>
        <taxon>Zoogloeaceae</taxon>
        <taxon>Denitromonas</taxon>
    </lineage>
</organism>
<dbReference type="InterPro" id="IPR050493">
    <property type="entry name" value="FAD-dep_Monooxygenase_BioMet"/>
</dbReference>
<evidence type="ECO:0000313" key="5">
    <source>
        <dbReference type="Proteomes" id="UP000694660"/>
    </source>
</evidence>
<dbReference type="Gene3D" id="3.50.50.60">
    <property type="entry name" value="FAD/NAD(P)-binding domain"/>
    <property type="match status" value="1"/>
</dbReference>
<dbReference type="PANTHER" id="PTHR13789:SF309">
    <property type="entry name" value="PUTATIVE (AFU_ORTHOLOGUE AFUA_6G14510)-RELATED"/>
    <property type="match status" value="1"/>
</dbReference>
<name>A0A944DCB0_DENI1</name>
<comment type="caution">
    <text evidence="4">The sequence shown here is derived from an EMBL/GenBank/DDBJ whole genome shotgun (WGS) entry which is preliminary data.</text>
</comment>
<dbReference type="PRINTS" id="PR00420">
    <property type="entry name" value="RNGMNOXGNASE"/>
</dbReference>
<dbReference type="Pfam" id="PF01494">
    <property type="entry name" value="FAD_binding_3"/>
    <property type="match status" value="1"/>
</dbReference>
<accession>A0A944DCB0</accession>
<dbReference type="PANTHER" id="PTHR13789">
    <property type="entry name" value="MONOOXYGENASE"/>
    <property type="match status" value="1"/>
</dbReference>
<keyword evidence="2" id="KW-0503">Monooxygenase</keyword>
<gene>
    <name evidence="4" type="ORF">I8J34_02875</name>
</gene>
<dbReference type="RefSeq" id="WP_214359860.1">
    <property type="nucleotide sequence ID" value="NZ_JAEKFT010000002.1"/>
</dbReference>
<evidence type="ECO:0000259" key="3">
    <source>
        <dbReference type="Pfam" id="PF01494"/>
    </source>
</evidence>
<dbReference type="EMBL" id="JAEKFT010000002">
    <property type="protein sequence ID" value="MBT0960108.1"/>
    <property type="molecule type" value="Genomic_DNA"/>
</dbReference>
<reference evidence="5" key="1">
    <citation type="journal article" date="2022" name="ISME J.">
        <title>Genetic and phylogenetic analysis of dissimilatory iodate-reducing bacteria identifies potential niches across the world's oceans.</title>
        <authorList>
            <person name="Reyes-Umana V."/>
            <person name="Henning Z."/>
            <person name="Lee K."/>
            <person name="Barnum T.P."/>
            <person name="Coates J.D."/>
        </authorList>
    </citation>
    <scope>NUCLEOTIDE SEQUENCE [LARGE SCALE GENOMIC DNA]</scope>
    <source>
        <strain evidence="5">IR12</strain>
    </source>
</reference>
<evidence type="ECO:0000256" key="2">
    <source>
        <dbReference type="ARBA" id="ARBA00023033"/>
    </source>
</evidence>
<sequence>MTTVNKVLVVGGGFSGTCAAIQMRKLGIEVDLVEIDRDWRTYGAGITLSGVTLRALNTVGVLPQFMERGYGSDGVDLFTPTGMLMATLPTPRVAGPQVPGNGGILRSALCRILADATRASGTNVRLGVTFTSLMQQADGVNVSFDDGSTGTYDLVVGADGLFSQTRRALFPDAPAPVFSGQGVWRAVLPRPASVKRLAMYMGERTKIGFNPVSQEQMYMFVTEERSVNARVPEEQLVPQLQALLEPFPAPLLRDVLAALGPDSSVVYRPLELLLLPQPWSRGRVVLIGDAVHATTPHLASGAGMGIEDAIVLAEEIGRDVGVGEALERFEKRRWERCRMVVENSRHLGEIEATGGSKEEHAHIMQASMAALAMPI</sequence>
<dbReference type="GO" id="GO:0071949">
    <property type="term" value="F:FAD binding"/>
    <property type="evidence" value="ECO:0007669"/>
    <property type="project" value="InterPro"/>
</dbReference>
<proteinExistence type="predicted"/>
<evidence type="ECO:0000313" key="4">
    <source>
        <dbReference type="EMBL" id="MBT0960108.1"/>
    </source>
</evidence>
<feature type="domain" description="FAD-binding" evidence="3">
    <location>
        <begin position="6"/>
        <end position="343"/>
    </location>
</feature>
<protein>
    <submittedName>
        <fullName evidence="4">FAD-dependent oxidoreductase</fullName>
    </submittedName>
</protein>
<dbReference type="InterPro" id="IPR036188">
    <property type="entry name" value="FAD/NAD-bd_sf"/>
</dbReference>
<dbReference type="SUPFAM" id="SSF51905">
    <property type="entry name" value="FAD/NAD(P)-binding domain"/>
    <property type="match status" value="1"/>
</dbReference>
<dbReference type="GO" id="GO:0004497">
    <property type="term" value="F:monooxygenase activity"/>
    <property type="evidence" value="ECO:0007669"/>
    <property type="project" value="UniProtKB-KW"/>
</dbReference>
<dbReference type="InterPro" id="IPR002938">
    <property type="entry name" value="FAD-bd"/>
</dbReference>
<dbReference type="NCBIfam" id="NF005313">
    <property type="entry name" value="PRK06847.1"/>
    <property type="match status" value="1"/>
</dbReference>